<feature type="compositionally biased region" description="Gly residues" evidence="4">
    <location>
        <begin position="765"/>
        <end position="783"/>
    </location>
</feature>
<dbReference type="AlphaFoldDB" id="A0AAW1QU14"/>
<dbReference type="PANTHER" id="PTHR19980:SF0">
    <property type="entry name" value="CLEAVAGE STIMULATION FACTOR SUBUNIT 3"/>
    <property type="match status" value="1"/>
</dbReference>
<dbReference type="PANTHER" id="PTHR19980">
    <property type="entry name" value="RNA CLEAVAGE STIMULATION FACTOR"/>
    <property type="match status" value="1"/>
</dbReference>
<sequence>MERHPRTIPQFVSANVEKISALQARVDADPWDTAAWEAMAAEVAGRATSAAALEEQRAVYDRLLKQFPTAARYWRLYAEAEMAAGNTAQVKTVFSRCLLNCLTVDLWATYLEFIKKTNSTKGADGMIEMRKAFEYTLDKVGSDLHSQPLWLDFINFLQAPKAGTPGYITLFAVPNAVGQEEAQRTSMVRRAYQRALMVPMDKLDPVWRGYEQFEMATNATLGRRVLDDFRPKYQAARSAYWDRKKHLEVVNVKALAVPPGKGGYGQQQQMLMWKDYLAWEQSNRQRLEGPQLTARVTLAFDQALIPLLHYPEIWYGYARWHQLGPGGGIMAAKAVFSRARKALPACVMLHFAAADMEEVRGEVGAATAVYEELVAGLGSSPPQEAPSDGQPAKTVQPWAQYGSLIWIQYMRFAKRAKDLKSSRQIFMRARKWDKCGWQVYVATALMEWHTSRNDTPPRKIFELGLQAGFMSEPQYVLQYIEFLMGLGDATNARALFERALAEVPAGSGAVLWDRYVRFEYENGDMAAVTAIEARRAEALGGDLDPDKENMHLMLLRTKVLDLWPCTPSQRSHLERLVGLAPAIAPPPAALYPPQPAQPAGPADYPPGIEGGSGPGPAYPKLEGPPMASPGPSPRHVGAPVGAAGPAGPAPVGVPRQALASPVHDPGEVQPLKQLPVELGNFINALPPPQSLTGALPSVDSVVDVLLKADFSPAAAAAAESAARRRLRSATGPGPHPRGPHPDAGYQQGLPPPQQGPPAYQQPMGGAPGPQGGMPAGGVDGGAYAGQKRKLDEFGEGGPGSGNAQMGAPANGYTDSQQPAHDMYRQRLSQRSKLAGSDG</sequence>
<dbReference type="InterPro" id="IPR003107">
    <property type="entry name" value="HAT"/>
</dbReference>
<dbReference type="SMART" id="SM00386">
    <property type="entry name" value="HAT"/>
    <property type="match status" value="8"/>
</dbReference>
<gene>
    <name evidence="6" type="ORF">WJX72_012141</name>
</gene>
<dbReference type="GO" id="GO:0031124">
    <property type="term" value="P:mRNA 3'-end processing"/>
    <property type="evidence" value="ECO:0007669"/>
    <property type="project" value="InterPro"/>
</dbReference>
<accession>A0AAW1QU14</accession>
<keyword evidence="2" id="KW-0677">Repeat</keyword>
<organism evidence="6 7">
    <name type="scientific">[Myrmecia] bisecta</name>
    <dbReference type="NCBI Taxonomy" id="41462"/>
    <lineage>
        <taxon>Eukaryota</taxon>
        <taxon>Viridiplantae</taxon>
        <taxon>Chlorophyta</taxon>
        <taxon>core chlorophytes</taxon>
        <taxon>Trebouxiophyceae</taxon>
        <taxon>Trebouxiales</taxon>
        <taxon>Trebouxiaceae</taxon>
        <taxon>Myrmecia</taxon>
    </lineage>
</organism>
<evidence type="ECO:0000256" key="1">
    <source>
        <dbReference type="ARBA" id="ARBA00004123"/>
    </source>
</evidence>
<dbReference type="EMBL" id="JALJOR010000002">
    <property type="protein sequence ID" value="KAK9824661.1"/>
    <property type="molecule type" value="Genomic_DNA"/>
</dbReference>
<dbReference type="Gene3D" id="1.25.40.1040">
    <property type="match status" value="1"/>
</dbReference>
<feature type="region of interest" description="Disordered" evidence="4">
    <location>
        <begin position="721"/>
        <end position="838"/>
    </location>
</feature>
<evidence type="ECO:0000259" key="5">
    <source>
        <dbReference type="Pfam" id="PF05843"/>
    </source>
</evidence>
<dbReference type="InterPro" id="IPR008847">
    <property type="entry name" value="Suf"/>
</dbReference>
<dbReference type="Pfam" id="PF05843">
    <property type="entry name" value="Suf"/>
    <property type="match status" value="1"/>
</dbReference>
<keyword evidence="3" id="KW-0539">Nucleus</keyword>
<feature type="domain" description="Suppressor of forked" evidence="5">
    <location>
        <begin position="18"/>
        <end position="568"/>
    </location>
</feature>
<dbReference type="Proteomes" id="UP001489004">
    <property type="component" value="Unassembled WGS sequence"/>
</dbReference>
<proteinExistence type="predicted"/>
<dbReference type="SUPFAM" id="SSF48452">
    <property type="entry name" value="TPR-like"/>
    <property type="match status" value="1"/>
</dbReference>
<feature type="compositionally biased region" description="Low complexity" evidence="4">
    <location>
        <begin position="636"/>
        <end position="654"/>
    </location>
</feature>
<evidence type="ECO:0000256" key="3">
    <source>
        <dbReference type="ARBA" id="ARBA00023242"/>
    </source>
</evidence>
<feature type="compositionally biased region" description="Pro residues" evidence="4">
    <location>
        <begin position="588"/>
        <end position="598"/>
    </location>
</feature>
<evidence type="ECO:0000313" key="6">
    <source>
        <dbReference type="EMBL" id="KAK9824661.1"/>
    </source>
</evidence>
<dbReference type="InterPro" id="IPR011990">
    <property type="entry name" value="TPR-like_helical_dom_sf"/>
</dbReference>
<comment type="caution">
    <text evidence="6">The sequence shown here is derived from an EMBL/GenBank/DDBJ whole genome shotgun (WGS) entry which is preliminary data.</text>
</comment>
<protein>
    <recommendedName>
        <fullName evidence="5">Suppressor of forked domain-containing protein</fullName>
    </recommendedName>
</protein>
<keyword evidence="7" id="KW-1185">Reference proteome</keyword>
<comment type="subcellular location">
    <subcellularLocation>
        <location evidence="1">Nucleus</location>
    </subcellularLocation>
</comment>
<evidence type="ECO:0000256" key="2">
    <source>
        <dbReference type="ARBA" id="ARBA00022737"/>
    </source>
</evidence>
<dbReference type="GO" id="GO:0003729">
    <property type="term" value="F:mRNA binding"/>
    <property type="evidence" value="ECO:0007669"/>
    <property type="project" value="TreeGrafter"/>
</dbReference>
<feature type="region of interest" description="Disordered" evidence="4">
    <location>
        <begin position="588"/>
        <end position="668"/>
    </location>
</feature>
<dbReference type="InterPro" id="IPR045243">
    <property type="entry name" value="Rna14-like"/>
</dbReference>
<reference evidence="6 7" key="1">
    <citation type="journal article" date="2024" name="Nat. Commun.">
        <title>Phylogenomics reveals the evolutionary origins of lichenization in chlorophyte algae.</title>
        <authorList>
            <person name="Puginier C."/>
            <person name="Libourel C."/>
            <person name="Otte J."/>
            <person name="Skaloud P."/>
            <person name="Haon M."/>
            <person name="Grisel S."/>
            <person name="Petersen M."/>
            <person name="Berrin J.G."/>
            <person name="Delaux P.M."/>
            <person name="Dal Grande F."/>
            <person name="Keller J."/>
        </authorList>
    </citation>
    <scope>NUCLEOTIDE SEQUENCE [LARGE SCALE GENOMIC DNA]</scope>
    <source>
        <strain evidence="6 7">SAG 2043</strain>
    </source>
</reference>
<dbReference type="GO" id="GO:0005634">
    <property type="term" value="C:nucleus"/>
    <property type="evidence" value="ECO:0007669"/>
    <property type="project" value="UniProtKB-SubCell"/>
</dbReference>
<name>A0AAW1QU14_9CHLO</name>
<evidence type="ECO:0000313" key="7">
    <source>
        <dbReference type="Proteomes" id="UP001489004"/>
    </source>
</evidence>
<evidence type="ECO:0000256" key="4">
    <source>
        <dbReference type="SAM" id="MobiDB-lite"/>
    </source>
</evidence>